<evidence type="ECO:0000313" key="2">
    <source>
        <dbReference type="EMBL" id="RIB14251.1"/>
    </source>
</evidence>
<proteinExistence type="predicted"/>
<feature type="region of interest" description="Disordered" evidence="1">
    <location>
        <begin position="103"/>
        <end position="135"/>
    </location>
</feature>
<evidence type="ECO:0000256" key="1">
    <source>
        <dbReference type="SAM" id="MobiDB-lite"/>
    </source>
</evidence>
<keyword evidence="3" id="KW-1185">Reference proteome</keyword>
<evidence type="ECO:0000313" key="3">
    <source>
        <dbReference type="Proteomes" id="UP000266673"/>
    </source>
</evidence>
<name>A0A397UXB4_9GLOM</name>
<accession>A0A397UXB4</accession>
<reference evidence="2 3" key="1">
    <citation type="submission" date="2018-06" db="EMBL/GenBank/DDBJ databases">
        <title>Comparative genomics reveals the genomic features of Rhizophagus irregularis, R. cerebriforme, R. diaphanum and Gigaspora rosea, and their symbiotic lifestyle signature.</title>
        <authorList>
            <person name="Morin E."/>
            <person name="San Clemente H."/>
            <person name="Chen E.C.H."/>
            <person name="De La Providencia I."/>
            <person name="Hainaut M."/>
            <person name="Kuo A."/>
            <person name="Kohler A."/>
            <person name="Murat C."/>
            <person name="Tang N."/>
            <person name="Roy S."/>
            <person name="Loubradou J."/>
            <person name="Henrissat B."/>
            <person name="Grigoriev I.V."/>
            <person name="Corradi N."/>
            <person name="Roux C."/>
            <person name="Martin F.M."/>
        </authorList>
    </citation>
    <scope>NUCLEOTIDE SEQUENCE [LARGE SCALE GENOMIC DNA]</scope>
    <source>
        <strain evidence="2 3">DAOM 194757</strain>
    </source>
</reference>
<comment type="caution">
    <text evidence="2">The sequence shown here is derived from an EMBL/GenBank/DDBJ whole genome shotgun (WGS) entry which is preliminary data.</text>
</comment>
<dbReference type="AlphaFoldDB" id="A0A397UXB4"/>
<dbReference type="Proteomes" id="UP000266673">
    <property type="component" value="Unassembled WGS sequence"/>
</dbReference>
<gene>
    <name evidence="2" type="ORF">C2G38_2195670</name>
</gene>
<protein>
    <submittedName>
        <fullName evidence="2">Uncharacterized protein</fullName>
    </submittedName>
</protein>
<dbReference type="EMBL" id="QKWP01000849">
    <property type="protein sequence ID" value="RIB14251.1"/>
    <property type="molecule type" value="Genomic_DNA"/>
</dbReference>
<organism evidence="2 3">
    <name type="scientific">Gigaspora rosea</name>
    <dbReference type="NCBI Taxonomy" id="44941"/>
    <lineage>
        <taxon>Eukaryota</taxon>
        <taxon>Fungi</taxon>
        <taxon>Fungi incertae sedis</taxon>
        <taxon>Mucoromycota</taxon>
        <taxon>Glomeromycotina</taxon>
        <taxon>Glomeromycetes</taxon>
        <taxon>Diversisporales</taxon>
        <taxon>Gigasporaceae</taxon>
        <taxon>Gigaspora</taxon>
    </lineage>
</organism>
<sequence>MVSKNQNCPISQYCHRLSANKLRVYHLPKKKVPVQLQRGVPGLCQELRRNLYILKKLQVKILVSTAFSKFSKSGLFDIPLPKDQQSLLQPNWKGIHYIGFKHPTAHKPQSPNADLTSKRRQWDSNCQPAAWGVTP</sequence>